<dbReference type="PROSITE" id="PS00397">
    <property type="entry name" value="RECOMBINASES_1"/>
    <property type="match status" value="1"/>
</dbReference>
<dbReference type="SUPFAM" id="SSF46689">
    <property type="entry name" value="Homeodomain-like"/>
    <property type="match status" value="1"/>
</dbReference>
<comment type="caution">
    <text evidence="7">The sequence shown here is derived from an EMBL/GenBank/DDBJ whole genome shotgun (WGS) entry which is preliminary data.</text>
</comment>
<accession>A0ABV0ILV1</accession>
<comment type="similarity">
    <text evidence="1">Belongs to the site-specific recombinase resolvase family.</text>
</comment>
<keyword evidence="4" id="KW-0233">DNA recombination</keyword>
<dbReference type="PROSITE" id="PS00398">
    <property type="entry name" value="RECOMBINASES_2"/>
    <property type="match status" value="1"/>
</dbReference>
<sequence>MASLGYARVSTVEQNADLQTRALKDAGCQKVYTDHGVSGTKAKRPQLDKLLEHARAGDELVVWKLDRLGRNTRQLLDLIDHLESEGVHFRSLTEGIATTGPMGKAMLTVMSAFAQLERDQLAERTKAGMAAAAARGRKGGRPAVTPETEKVRQAGQYRHAGLNPPEIAKLLGLSRATVYRYLSLSAAEGNYGAPPHA</sequence>
<dbReference type="PANTHER" id="PTHR30461:SF2">
    <property type="entry name" value="SERINE RECOMBINASE PINE-RELATED"/>
    <property type="match status" value="1"/>
</dbReference>
<keyword evidence="3" id="KW-0238">DNA-binding</keyword>
<dbReference type="InterPro" id="IPR006118">
    <property type="entry name" value="Recombinase_CS"/>
</dbReference>
<evidence type="ECO:0000256" key="2">
    <source>
        <dbReference type="ARBA" id="ARBA00022908"/>
    </source>
</evidence>
<evidence type="ECO:0000313" key="7">
    <source>
        <dbReference type="EMBL" id="MEO9249142.1"/>
    </source>
</evidence>
<feature type="active site" description="O-(5'-phospho-DNA)-serine intermediate" evidence="5">
    <location>
        <position position="10"/>
    </location>
</feature>
<gene>
    <name evidence="7" type="ORF">ABDK96_15775</name>
</gene>
<dbReference type="InterPro" id="IPR006119">
    <property type="entry name" value="Resolv_N"/>
</dbReference>
<dbReference type="Proteomes" id="UP001484097">
    <property type="component" value="Unassembled WGS sequence"/>
</dbReference>
<keyword evidence="8" id="KW-1185">Reference proteome</keyword>
<evidence type="ECO:0000256" key="4">
    <source>
        <dbReference type="ARBA" id="ARBA00023172"/>
    </source>
</evidence>
<dbReference type="EMBL" id="JBDXMX010000009">
    <property type="protein sequence ID" value="MEO9249142.1"/>
    <property type="molecule type" value="Genomic_DNA"/>
</dbReference>
<evidence type="ECO:0000256" key="1">
    <source>
        <dbReference type="ARBA" id="ARBA00009913"/>
    </source>
</evidence>
<dbReference type="RefSeq" id="WP_347921856.1">
    <property type="nucleotide sequence ID" value="NZ_JBDXMX010000009.1"/>
</dbReference>
<organism evidence="7 8">
    <name type="scientific">Citricoccus nitrophenolicus</name>
    <dbReference type="NCBI Taxonomy" id="863575"/>
    <lineage>
        <taxon>Bacteria</taxon>
        <taxon>Bacillati</taxon>
        <taxon>Actinomycetota</taxon>
        <taxon>Actinomycetes</taxon>
        <taxon>Micrococcales</taxon>
        <taxon>Micrococcaceae</taxon>
        <taxon>Citricoccus</taxon>
    </lineage>
</organism>
<dbReference type="Gene3D" id="3.40.50.1390">
    <property type="entry name" value="Resolvase, N-terminal catalytic domain"/>
    <property type="match status" value="1"/>
</dbReference>
<feature type="domain" description="Resolvase/invertase-type recombinase catalytic" evidence="6">
    <location>
        <begin position="2"/>
        <end position="136"/>
    </location>
</feature>
<proteinExistence type="inferred from homology"/>
<protein>
    <submittedName>
        <fullName evidence="7">Recombinase family protein</fullName>
    </submittedName>
</protein>
<name>A0ABV0ILV1_9MICC</name>
<reference evidence="7 8" key="1">
    <citation type="submission" date="2024-05" db="EMBL/GenBank/DDBJ databases">
        <authorList>
            <person name="Yi C."/>
        </authorList>
    </citation>
    <scope>NUCLEOTIDE SEQUENCE [LARGE SCALE GENOMIC DNA]</scope>
    <source>
        <strain evidence="7 8">XS13</strain>
    </source>
</reference>
<evidence type="ECO:0000313" key="8">
    <source>
        <dbReference type="Proteomes" id="UP001484097"/>
    </source>
</evidence>
<evidence type="ECO:0000259" key="6">
    <source>
        <dbReference type="PROSITE" id="PS51736"/>
    </source>
</evidence>
<dbReference type="SUPFAM" id="SSF53041">
    <property type="entry name" value="Resolvase-like"/>
    <property type="match status" value="1"/>
</dbReference>
<dbReference type="PANTHER" id="PTHR30461">
    <property type="entry name" value="DNA-INVERTASE FROM LAMBDOID PROPHAGE"/>
    <property type="match status" value="1"/>
</dbReference>
<dbReference type="Gene3D" id="1.10.10.60">
    <property type="entry name" value="Homeodomain-like"/>
    <property type="match status" value="1"/>
</dbReference>
<dbReference type="InterPro" id="IPR050639">
    <property type="entry name" value="SSR_resolvase"/>
</dbReference>
<dbReference type="InterPro" id="IPR009057">
    <property type="entry name" value="Homeodomain-like_sf"/>
</dbReference>
<dbReference type="InterPro" id="IPR036162">
    <property type="entry name" value="Resolvase-like_N_sf"/>
</dbReference>
<dbReference type="Pfam" id="PF13384">
    <property type="entry name" value="HTH_23"/>
    <property type="match status" value="1"/>
</dbReference>
<dbReference type="PROSITE" id="PS51736">
    <property type="entry name" value="RECOMBINASES_3"/>
    <property type="match status" value="1"/>
</dbReference>
<keyword evidence="2" id="KW-0229">DNA integration</keyword>
<evidence type="ECO:0000256" key="3">
    <source>
        <dbReference type="ARBA" id="ARBA00023125"/>
    </source>
</evidence>
<dbReference type="SMART" id="SM00857">
    <property type="entry name" value="Resolvase"/>
    <property type="match status" value="1"/>
</dbReference>
<dbReference type="CDD" id="cd03768">
    <property type="entry name" value="SR_ResInv"/>
    <property type="match status" value="1"/>
</dbReference>
<evidence type="ECO:0000256" key="5">
    <source>
        <dbReference type="PROSITE-ProRule" id="PRU10137"/>
    </source>
</evidence>
<dbReference type="Pfam" id="PF00239">
    <property type="entry name" value="Resolvase"/>
    <property type="match status" value="1"/>
</dbReference>